<feature type="compositionally biased region" description="Low complexity" evidence="5">
    <location>
        <begin position="409"/>
        <end position="418"/>
    </location>
</feature>
<dbReference type="InterPro" id="IPR036322">
    <property type="entry name" value="WD40_repeat_dom_sf"/>
</dbReference>
<dbReference type="Pfam" id="PF17034">
    <property type="entry name" value="zinc_ribbon_16"/>
    <property type="match status" value="1"/>
</dbReference>
<gene>
    <name evidence="8" type="ORF">SAPINGB_P005933</name>
</gene>
<dbReference type="InterPro" id="IPR031488">
    <property type="entry name" value="Zn_ribbon_mio"/>
</dbReference>
<sequence length="1018" mass="114771">MPKSIIHPYEWSINDIQYFVTVNSDRNELNLYQSKYQNKKYITTKLSTSSDSITRSESDPIQCYNYSPTETGLFASGLLSGTVTISNLAAVPRAIFRLRPKQQRPCNSVSFNSQGLLAVALDKVRNDTSLQIFDVNRVQQNDPISCYSLMPSEVVSSVSFLRESPSSLICGSYKFLREYDLRSSSTVFETATKFVQGVTIDRFNDYFFSTHSDSGTVAFWDRRQIRTGVSGSSEPIMTINPFGENQRGKSAHPCFRISSTRRGEFATLQDGYTIKRWQTGYVPPHIQHQSQSLNPTSANSSEPLKISYKDIPKQGYLFVTSIMKSVTPTNERVTSFDYVTDLEYKNRLNFICLTQSGSLVRMKAVESPTAVKFDPFNVVASVDREHITFIGPRAGESHNIDISRRISSASTESISGTSDEGEINEGAGSSKNSKSECAILPSTSSGADTTNNSLFDVSDVLERDVSFSIRKLAMNNYSMDCESNIALLNTYSHPNGTRIERLKAAWSWVDRAQKSRPSMVYGLVDFSYEGVLGIWEGYNWISKKVNNPNFHRQAFETAVSRILDRSKRKIYTEWSSPSPAKRDLRQLCLRAAGWNFDISQLERLLEELESEGKYEQAAGWAVFHGRVNRAVKSLAASKNDRLRMMSAAIAGYDGYKNTTRNSPWKELCRKMSSELENPYMRAVFAFIADGDWIDVLDEESLPLRERLGIALRFLSDEELTNRLYKMKNQAIENGDIDGIILTGITPAAVDLLQSYVDKTADVQTASLIISFASPLYFTDERVTHWIECYRNLLNSWRLFSKRAMFDVARTRASKTFDDRITNTVVPPQVYLQCHNCKKVIRSMVNATGGESGSDWNVPSSASVPGGGVPPAQRQESISSSPTNHLLMEPASYHRYYTSQTRFQSTADINIRCPHCNYPLPRCAVCLLPLGAMPSRMNYNNSLEGLQNFMGENNDQDPQQTDGDQTSKNAMENRNLFDRYFVFCLSCNHGMHAGHAREWFSKHSMCAVPDCECNCNQYR</sequence>
<dbReference type="Gene3D" id="2.130.10.10">
    <property type="entry name" value="YVTN repeat-like/Quinoprotein amine dehydrogenase"/>
    <property type="match status" value="1"/>
</dbReference>
<keyword evidence="4" id="KW-0175">Coiled coil</keyword>
<keyword evidence="9" id="KW-1185">Reference proteome</keyword>
<evidence type="ECO:0000256" key="3">
    <source>
        <dbReference type="ARBA" id="ARBA00022737"/>
    </source>
</evidence>
<dbReference type="Proteomes" id="UP000398389">
    <property type="component" value="Unassembled WGS sequence"/>
</dbReference>
<dbReference type="PANTHER" id="PTHR16453:SF9">
    <property type="entry name" value="GATOR COMPLEX PROTEIN MIOS"/>
    <property type="match status" value="1"/>
</dbReference>
<feature type="domain" description="GATOR2 complex protein MIO zinc-ribbon like" evidence="6">
    <location>
        <begin position="910"/>
        <end position="1016"/>
    </location>
</feature>
<evidence type="ECO:0000256" key="5">
    <source>
        <dbReference type="SAM" id="MobiDB-lite"/>
    </source>
</evidence>
<dbReference type="GeneID" id="43584747"/>
<dbReference type="Pfam" id="PF21719">
    <property type="entry name" value="MIOS_a-sol"/>
    <property type="match status" value="1"/>
</dbReference>
<reference evidence="8 9" key="1">
    <citation type="submission" date="2019-09" db="EMBL/GenBank/DDBJ databases">
        <authorList>
            <person name="Brejova B."/>
        </authorList>
    </citation>
    <scope>NUCLEOTIDE SEQUENCE [LARGE SCALE GENOMIC DNA]</scope>
</reference>
<protein>
    <submittedName>
        <fullName evidence="8">Uncharacterized protein</fullName>
    </submittedName>
</protein>
<feature type="region of interest" description="Disordered" evidence="5">
    <location>
        <begin position="945"/>
        <end position="967"/>
    </location>
</feature>
<feature type="compositionally biased region" description="Polar residues" evidence="5">
    <location>
        <begin position="873"/>
        <end position="883"/>
    </location>
</feature>
<evidence type="ECO:0000256" key="4">
    <source>
        <dbReference type="SAM" id="Coils"/>
    </source>
</evidence>
<comment type="similarity">
    <text evidence="1">Belongs to the WD repeat mio family.</text>
</comment>
<dbReference type="InterPro" id="IPR037593">
    <property type="entry name" value="MIOS/Sea4"/>
</dbReference>
<dbReference type="OrthoDB" id="341486at2759"/>
<evidence type="ECO:0000313" key="9">
    <source>
        <dbReference type="Proteomes" id="UP000398389"/>
    </source>
</evidence>
<keyword evidence="3" id="KW-0677">Repeat</keyword>
<dbReference type="AlphaFoldDB" id="A0A5E8C3G9"/>
<dbReference type="GO" id="GO:0005737">
    <property type="term" value="C:cytoplasm"/>
    <property type="evidence" value="ECO:0007669"/>
    <property type="project" value="TreeGrafter"/>
</dbReference>
<dbReference type="RefSeq" id="XP_031856538.1">
    <property type="nucleotide sequence ID" value="XM_032000647.1"/>
</dbReference>
<feature type="region of interest" description="Disordered" evidence="5">
    <location>
        <begin position="851"/>
        <end position="883"/>
    </location>
</feature>
<evidence type="ECO:0000256" key="1">
    <source>
        <dbReference type="ARBA" id="ARBA00009713"/>
    </source>
</evidence>
<name>A0A5E8C3G9_9ASCO</name>
<dbReference type="SUPFAM" id="SSF50978">
    <property type="entry name" value="WD40 repeat-like"/>
    <property type="match status" value="1"/>
</dbReference>
<dbReference type="EMBL" id="CABVLU010000005">
    <property type="protein sequence ID" value="VVT57892.1"/>
    <property type="molecule type" value="Genomic_DNA"/>
</dbReference>
<feature type="region of interest" description="Disordered" evidence="5">
    <location>
        <begin position="409"/>
        <end position="445"/>
    </location>
</feature>
<feature type="compositionally biased region" description="Low complexity" evidence="5">
    <location>
        <begin position="955"/>
        <end position="965"/>
    </location>
</feature>
<evidence type="ECO:0000313" key="8">
    <source>
        <dbReference type="EMBL" id="VVT57892.1"/>
    </source>
</evidence>
<dbReference type="InterPro" id="IPR049092">
    <property type="entry name" value="MIOS_a-sol"/>
</dbReference>
<dbReference type="InterPro" id="IPR015943">
    <property type="entry name" value="WD40/YVTN_repeat-like_dom_sf"/>
</dbReference>
<feature type="domain" description="MIOS-like alpha-solenoid" evidence="7">
    <location>
        <begin position="470"/>
        <end position="713"/>
    </location>
</feature>
<dbReference type="PANTHER" id="PTHR16453">
    <property type="entry name" value="WD40 DOMAIN-CONTAINING PROTEIN MIO FAMILY MEMBER"/>
    <property type="match status" value="1"/>
</dbReference>
<proteinExistence type="inferred from homology"/>
<evidence type="ECO:0000256" key="2">
    <source>
        <dbReference type="ARBA" id="ARBA00022574"/>
    </source>
</evidence>
<dbReference type="CDD" id="cd16691">
    <property type="entry name" value="mRING-H2-C3H3C2_Mio"/>
    <property type="match status" value="1"/>
</dbReference>
<feature type="compositionally biased region" description="Polar residues" evidence="5">
    <location>
        <begin position="853"/>
        <end position="862"/>
    </location>
</feature>
<dbReference type="GO" id="GO:1904263">
    <property type="term" value="P:positive regulation of TORC1 signaling"/>
    <property type="evidence" value="ECO:0007669"/>
    <property type="project" value="TreeGrafter"/>
</dbReference>
<feature type="coiled-coil region" evidence="4">
    <location>
        <begin position="591"/>
        <end position="618"/>
    </location>
</feature>
<accession>A0A5E8C3G9</accession>
<organism evidence="8 9">
    <name type="scientific">Magnusiomyces paraingens</name>
    <dbReference type="NCBI Taxonomy" id="2606893"/>
    <lineage>
        <taxon>Eukaryota</taxon>
        <taxon>Fungi</taxon>
        <taxon>Dikarya</taxon>
        <taxon>Ascomycota</taxon>
        <taxon>Saccharomycotina</taxon>
        <taxon>Dipodascomycetes</taxon>
        <taxon>Dipodascales</taxon>
        <taxon>Dipodascaceae</taxon>
        <taxon>Magnusiomyces</taxon>
    </lineage>
</organism>
<evidence type="ECO:0000259" key="7">
    <source>
        <dbReference type="Pfam" id="PF21719"/>
    </source>
</evidence>
<keyword evidence="2" id="KW-0853">WD repeat</keyword>
<evidence type="ECO:0000259" key="6">
    <source>
        <dbReference type="Pfam" id="PF17034"/>
    </source>
</evidence>